<sequence>MSYSSKYILLISIHGLIRGGDLELGRDADTGGQTKYVLELARALVKNPQVARVDLMTRLVKDPRVDEDYAQPKEIIGDRAQIVRIECGPEEYIAKEMLWDYLDNFADHALGYLKEQPELPDVIHSHYADAGYVGTRLSHQLGIPLVHTGHSLGRSKRTRLLLSGIKADEIESRYNMARRINAEEETLGSAARVITSTHQEIAEQYAQYDYYQPDQMLVIPPGTDLEKFYPPKGDEWESPIVTELCRFLREPRQPIILALSRPDPRKNIHTLIEAYGQSPELQARANLVIVAGNRDDITDLDMGPREVLTDLLLTIDRYDLYGKVAYPKHNHPEDVYDLFRLTALSQGVFINPALTEPFGLTLIEAAASGVPILATEDGGPVDIIKNCRNGYLINPLDETDIVNKLLSVLNESEQWRILSTRGLEGVKRHYSWHSHVDSYLDALNALMQQTSVLKRSDLKRRRTLYYNGALVTSLDQNLLGALEGGLPGDRQTLDELLEVLYQHRKNVGFCIATGRRLDSVLKILREYRIPQPDMLITSMGTEIYSSPDLIPDQSWRHHIDYLWNRNAIMRLLGELPGLALQPKEELSAYKISYFYDGAIAPSLEEIRQLLHKGEQTVNTIISFGQFLDILPIRASKGYAVRWLSQQWNISLEHVFTAGGSGADEDMMRGNTLSVVVANRHHEELSNLGEIEPIYFSEKRYAAGILDGLAHYRFFELLDPV</sequence>
<name>A0ABR9VVK0_9SYNC</name>
<dbReference type="Pfam" id="PF00862">
    <property type="entry name" value="GT-B_Sucrose_synth"/>
    <property type="match status" value="1"/>
</dbReference>
<dbReference type="EMBL" id="JADEVV010000060">
    <property type="protein sequence ID" value="MBE9255379.1"/>
    <property type="molecule type" value="Genomic_DNA"/>
</dbReference>
<dbReference type="InterPro" id="IPR001296">
    <property type="entry name" value="Glyco_trans_1"/>
</dbReference>
<comment type="caution">
    <text evidence="9">The sequence shown here is derived from an EMBL/GenBank/DDBJ whole genome shotgun (WGS) entry which is preliminary data.</text>
</comment>
<gene>
    <name evidence="9" type="ORF">IQ217_16355</name>
</gene>
<keyword evidence="9" id="KW-0378">Hydrolase</keyword>
<feature type="domain" description="Sucrose phosphatase-like" evidence="8">
    <location>
        <begin position="469"/>
        <end position="712"/>
    </location>
</feature>
<dbReference type="Gene3D" id="3.90.1070.10">
    <property type="match status" value="1"/>
</dbReference>
<evidence type="ECO:0000313" key="10">
    <source>
        <dbReference type="Proteomes" id="UP000658720"/>
    </source>
</evidence>
<dbReference type="PANTHER" id="PTHR46039:SF5">
    <property type="entry name" value="SUCROSE-PHOSPHATE SYNTHASE 3-RELATED"/>
    <property type="match status" value="1"/>
</dbReference>
<keyword evidence="3" id="KW-0328">Glycosyltransferase</keyword>
<dbReference type="InterPro" id="IPR023214">
    <property type="entry name" value="HAD_sf"/>
</dbReference>
<dbReference type="Gene3D" id="3.40.50.2000">
    <property type="entry name" value="Glycogen Phosphorylase B"/>
    <property type="match status" value="2"/>
</dbReference>
<dbReference type="NCBIfam" id="TIGR02471">
    <property type="entry name" value="sucr_syn_bact_C"/>
    <property type="match status" value="1"/>
</dbReference>
<evidence type="ECO:0000259" key="8">
    <source>
        <dbReference type="Pfam" id="PF05116"/>
    </source>
</evidence>
<dbReference type="NCBIfam" id="TIGR02472">
    <property type="entry name" value="sucr_P_syn_N"/>
    <property type="match status" value="1"/>
</dbReference>
<dbReference type="EC" id="2.4.1.14" evidence="2"/>
<comment type="similarity">
    <text evidence="1">Belongs to the glycosyltransferase 1 family.</text>
</comment>
<dbReference type="Proteomes" id="UP000658720">
    <property type="component" value="Unassembled WGS sequence"/>
</dbReference>
<dbReference type="Pfam" id="PF00534">
    <property type="entry name" value="Glycos_transf_1"/>
    <property type="match status" value="1"/>
</dbReference>
<evidence type="ECO:0000256" key="1">
    <source>
        <dbReference type="ARBA" id="ARBA00006530"/>
    </source>
</evidence>
<dbReference type="InterPro" id="IPR006380">
    <property type="entry name" value="SPP-like_dom"/>
</dbReference>
<protein>
    <recommendedName>
        <fullName evidence="2">sucrose-phosphate synthase</fullName>
        <ecNumber evidence="2">2.4.1.14</ecNumber>
    </recommendedName>
</protein>
<dbReference type="PANTHER" id="PTHR46039">
    <property type="entry name" value="SUCROSE-PHOSPHATE SYNTHASE 3-RELATED"/>
    <property type="match status" value="1"/>
</dbReference>
<dbReference type="InterPro" id="IPR044161">
    <property type="entry name" value="SPS"/>
</dbReference>
<feature type="domain" description="Sucrose synthase first GT-B" evidence="7">
    <location>
        <begin position="8"/>
        <end position="215"/>
    </location>
</feature>
<dbReference type="InterPro" id="IPR006379">
    <property type="entry name" value="HAD-SF_hydro_IIB"/>
</dbReference>
<dbReference type="InterPro" id="IPR012822">
    <property type="entry name" value="SucroseP_synth_GlycoTrfase_dom"/>
</dbReference>
<dbReference type="InterPro" id="IPR000368">
    <property type="entry name" value="Sucrose_synth_GT-B1"/>
</dbReference>
<evidence type="ECO:0000256" key="4">
    <source>
        <dbReference type="ARBA" id="ARBA00022679"/>
    </source>
</evidence>
<dbReference type="InterPro" id="IPR036412">
    <property type="entry name" value="HAD-like_sf"/>
</dbReference>
<comment type="catalytic activity">
    <reaction evidence="5">
        <text>beta-D-fructose 6-phosphate + UDP-alpha-D-glucose = sucrose 6(F)-phosphate + UDP + H(+)</text>
        <dbReference type="Rhea" id="RHEA:22172"/>
        <dbReference type="ChEBI" id="CHEBI:15378"/>
        <dbReference type="ChEBI" id="CHEBI:57634"/>
        <dbReference type="ChEBI" id="CHEBI:57723"/>
        <dbReference type="ChEBI" id="CHEBI:58223"/>
        <dbReference type="ChEBI" id="CHEBI:58885"/>
        <dbReference type="EC" id="2.4.1.14"/>
    </reaction>
</comment>
<keyword evidence="10" id="KW-1185">Reference proteome</keyword>
<reference evidence="9 10" key="1">
    <citation type="submission" date="2020-10" db="EMBL/GenBank/DDBJ databases">
        <authorList>
            <person name="Castelo-Branco R."/>
            <person name="Eusebio N."/>
            <person name="Adriana R."/>
            <person name="Vieira A."/>
            <person name="Brugerolle De Fraissinette N."/>
            <person name="Rezende De Castro R."/>
            <person name="Schneider M.P."/>
            <person name="Vasconcelos V."/>
            <person name="Leao P.N."/>
        </authorList>
    </citation>
    <scope>NUCLEOTIDE SEQUENCE [LARGE SCALE GENOMIC DNA]</scope>
    <source>
        <strain evidence="9 10">LEGE 00031</strain>
    </source>
</reference>
<dbReference type="SUPFAM" id="SSF56784">
    <property type="entry name" value="HAD-like"/>
    <property type="match status" value="1"/>
</dbReference>
<dbReference type="GO" id="GO:0016787">
    <property type="term" value="F:hydrolase activity"/>
    <property type="evidence" value="ECO:0007669"/>
    <property type="project" value="UniProtKB-KW"/>
</dbReference>
<dbReference type="Pfam" id="PF05116">
    <property type="entry name" value="S6PP"/>
    <property type="match status" value="1"/>
</dbReference>
<dbReference type="SUPFAM" id="SSF53756">
    <property type="entry name" value="UDP-Glycosyltransferase/glycogen phosphorylase"/>
    <property type="match status" value="1"/>
</dbReference>
<keyword evidence="4" id="KW-0808">Transferase</keyword>
<proteinExistence type="inferred from homology"/>
<evidence type="ECO:0000256" key="3">
    <source>
        <dbReference type="ARBA" id="ARBA00022676"/>
    </source>
</evidence>
<evidence type="ECO:0000259" key="6">
    <source>
        <dbReference type="Pfam" id="PF00534"/>
    </source>
</evidence>
<dbReference type="Gene3D" id="3.40.50.1000">
    <property type="entry name" value="HAD superfamily/HAD-like"/>
    <property type="match status" value="1"/>
</dbReference>
<dbReference type="NCBIfam" id="TIGR01484">
    <property type="entry name" value="HAD-SF-IIB"/>
    <property type="match status" value="1"/>
</dbReference>
<evidence type="ECO:0000256" key="2">
    <source>
        <dbReference type="ARBA" id="ARBA00012536"/>
    </source>
</evidence>
<evidence type="ECO:0000256" key="5">
    <source>
        <dbReference type="ARBA" id="ARBA00047471"/>
    </source>
</evidence>
<dbReference type="InterPro" id="IPR012821">
    <property type="entry name" value="Sucrose_P_synth_Pase-like_dom"/>
</dbReference>
<accession>A0ABR9VVK0</accession>
<dbReference type="CDD" id="cd03800">
    <property type="entry name" value="GT4_sucrose_synthase"/>
    <property type="match status" value="1"/>
</dbReference>
<evidence type="ECO:0000259" key="7">
    <source>
        <dbReference type="Pfam" id="PF00862"/>
    </source>
</evidence>
<evidence type="ECO:0000313" key="9">
    <source>
        <dbReference type="EMBL" id="MBE9255379.1"/>
    </source>
</evidence>
<organism evidence="9 10">
    <name type="scientific">Synechocystis salina LEGE 00031</name>
    <dbReference type="NCBI Taxonomy" id="1828736"/>
    <lineage>
        <taxon>Bacteria</taxon>
        <taxon>Bacillati</taxon>
        <taxon>Cyanobacteriota</taxon>
        <taxon>Cyanophyceae</taxon>
        <taxon>Synechococcales</taxon>
        <taxon>Merismopediaceae</taxon>
        <taxon>Synechocystis</taxon>
    </lineage>
</organism>
<dbReference type="RefSeq" id="WP_194020766.1">
    <property type="nucleotide sequence ID" value="NZ_JADEVV010000060.1"/>
</dbReference>
<feature type="domain" description="Glycosyl transferase family 1" evidence="6">
    <location>
        <begin position="251"/>
        <end position="416"/>
    </location>
</feature>